<dbReference type="Proteomes" id="UP000838763">
    <property type="component" value="Unassembled WGS sequence"/>
</dbReference>
<feature type="region of interest" description="Disordered" evidence="1">
    <location>
        <begin position="1"/>
        <end position="21"/>
    </location>
</feature>
<evidence type="ECO:0000256" key="1">
    <source>
        <dbReference type="SAM" id="MobiDB-lite"/>
    </source>
</evidence>
<evidence type="ECO:0000313" key="2">
    <source>
        <dbReference type="EMBL" id="CAI4218809.1"/>
    </source>
</evidence>
<comment type="caution">
    <text evidence="2">The sequence shown here is derived from an EMBL/GenBank/DDBJ whole genome shotgun (WGS) entry which is preliminary data.</text>
</comment>
<feature type="region of interest" description="Disordered" evidence="1">
    <location>
        <begin position="42"/>
        <end position="72"/>
    </location>
</feature>
<proteinExistence type="predicted"/>
<accession>A0A9P1H8I4</accession>
<reference evidence="2" key="1">
    <citation type="submission" date="2022-11" db="EMBL/GenBank/DDBJ databases">
        <authorList>
            <person name="Scott C."/>
            <person name="Bruce N."/>
        </authorList>
    </citation>
    <scope>NUCLEOTIDE SEQUENCE</scope>
</reference>
<dbReference type="OrthoDB" id="10611009at2759"/>
<sequence length="150" mass="16301">MPGQEDTAVSPLFTPTQPISPQVTTRVGRLVYVGEPEDLIEFPEENERNAQTNHRDKKPVARTGPATCNCKPAARQTKGLADSKWASPSFRSLGHFPRNTALLGHAVGCPVRVQFEMAHPLDCGANPAAYHGLKNASTPGFRMNVYGYDA</sequence>
<organism evidence="2 3">
    <name type="scientific">Parascedosporium putredinis</name>
    <dbReference type="NCBI Taxonomy" id="1442378"/>
    <lineage>
        <taxon>Eukaryota</taxon>
        <taxon>Fungi</taxon>
        <taxon>Dikarya</taxon>
        <taxon>Ascomycota</taxon>
        <taxon>Pezizomycotina</taxon>
        <taxon>Sordariomycetes</taxon>
        <taxon>Hypocreomycetidae</taxon>
        <taxon>Microascales</taxon>
        <taxon>Microascaceae</taxon>
        <taxon>Parascedosporium</taxon>
    </lineage>
</organism>
<name>A0A9P1H8I4_9PEZI</name>
<keyword evidence="3" id="KW-1185">Reference proteome</keyword>
<protein>
    <submittedName>
        <fullName evidence="2">Uncharacterized protein</fullName>
    </submittedName>
</protein>
<dbReference type="AlphaFoldDB" id="A0A9P1H8I4"/>
<dbReference type="EMBL" id="CALLCH030000018">
    <property type="protein sequence ID" value="CAI4218809.1"/>
    <property type="molecule type" value="Genomic_DNA"/>
</dbReference>
<evidence type="ECO:0000313" key="3">
    <source>
        <dbReference type="Proteomes" id="UP000838763"/>
    </source>
</evidence>
<gene>
    <name evidence="2" type="ORF">PPNO1_LOCUS8383</name>
</gene>